<comment type="cofactor">
    <cofactor evidence="8">
        <name>FMN</name>
        <dbReference type="ChEBI" id="CHEBI:58210"/>
    </cofactor>
    <text evidence="8">Binds 1 FMN per subunit.</text>
</comment>
<name>A0A6N7QSL8_9BACI</name>
<evidence type="ECO:0000256" key="3">
    <source>
        <dbReference type="ARBA" id="ARBA00022643"/>
    </source>
</evidence>
<proteinExistence type="inferred from homology"/>
<dbReference type="EMBL" id="WJEE01000001">
    <property type="protein sequence ID" value="MRI64998.1"/>
    <property type="molecule type" value="Genomic_DNA"/>
</dbReference>
<comment type="caution">
    <text evidence="10">The sequence shown here is derived from an EMBL/GenBank/DDBJ whole genome shotgun (WGS) entry which is preliminary data.</text>
</comment>
<comment type="similarity">
    <text evidence="1 7">Belongs to the nitroreductase family.</text>
</comment>
<evidence type="ECO:0000256" key="7">
    <source>
        <dbReference type="PIRNR" id="PIRNR000232"/>
    </source>
</evidence>
<evidence type="ECO:0000259" key="9">
    <source>
        <dbReference type="Pfam" id="PF00881"/>
    </source>
</evidence>
<evidence type="ECO:0000256" key="2">
    <source>
        <dbReference type="ARBA" id="ARBA00022630"/>
    </source>
</evidence>
<keyword evidence="5 7" id="KW-0560">Oxidoreductase</keyword>
<dbReference type="Proteomes" id="UP000435187">
    <property type="component" value="Unassembled WGS sequence"/>
</dbReference>
<evidence type="ECO:0000313" key="11">
    <source>
        <dbReference type="Proteomes" id="UP000435187"/>
    </source>
</evidence>
<evidence type="ECO:0000256" key="6">
    <source>
        <dbReference type="ARBA" id="ARBA00023027"/>
    </source>
</evidence>
<feature type="domain" description="Nitroreductase" evidence="9">
    <location>
        <begin position="17"/>
        <end position="177"/>
    </location>
</feature>
<dbReference type="Gene3D" id="3.40.109.10">
    <property type="entry name" value="NADH Oxidase"/>
    <property type="match status" value="1"/>
</dbReference>
<dbReference type="PANTHER" id="PTHR43821:SF1">
    <property type="entry name" value="NAD(P)H NITROREDUCTASE YDJA-RELATED"/>
    <property type="match status" value="1"/>
</dbReference>
<feature type="binding site" description="in other chain" evidence="8">
    <location>
        <begin position="146"/>
        <end position="148"/>
    </location>
    <ligand>
        <name>FMN</name>
        <dbReference type="ChEBI" id="CHEBI:58210"/>
        <note>ligand shared between dimeric partners</note>
    </ligand>
</feature>
<dbReference type="Pfam" id="PF00881">
    <property type="entry name" value="Nitroreductase"/>
    <property type="match status" value="1"/>
</dbReference>
<dbReference type="PIRSF" id="PIRSF000232">
    <property type="entry name" value="YdjA"/>
    <property type="match status" value="1"/>
</dbReference>
<evidence type="ECO:0000256" key="5">
    <source>
        <dbReference type="ARBA" id="ARBA00023002"/>
    </source>
</evidence>
<feature type="binding site" evidence="8">
    <location>
        <position position="49"/>
    </location>
    <ligand>
        <name>FMN</name>
        <dbReference type="ChEBI" id="CHEBI:58210"/>
        <note>ligand shared between dimeric partners</note>
    </ligand>
</feature>
<evidence type="ECO:0000256" key="8">
    <source>
        <dbReference type="PIRSR" id="PIRSR000232-1"/>
    </source>
</evidence>
<gene>
    <name evidence="10" type="ORF">GH885_01380</name>
</gene>
<keyword evidence="4 7" id="KW-0521">NADP</keyword>
<evidence type="ECO:0000256" key="4">
    <source>
        <dbReference type="ARBA" id="ARBA00022857"/>
    </source>
</evidence>
<dbReference type="InterPro" id="IPR026021">
    <property type="entry name" value="YdjA-like"/>
</dbReference>
<dbReference type="PANTHER" id="PTHR43821">
    <property type="entry name" value="NAD(P)H NITROREDUCTASE YDJA-RELATED"/>
    <property type="match status" value="1"/>
</dbReference>
<dbReference type="CDD" id="cd02135">
    <property type="entry name" value="YdjA-like"/>
    <property type="match status" value="1"/>
</dbReference>
<dbReference type="InterPro" id="IPR052530">
    <property type="entry name" value="NAD(P)H_nitroreductase"/>
</dbReference>
<organism evidence="10 11">
    <name type="scientific">Gracilibacillus thailandensis</name>
    <dbReference type="NCBI Taxonomy" id="563735"/>
    <lineage>
        <taxon>Bacteria</taxon>
        <taxon>Bacillati</taxon>
        <taxon>Bacillota</taxon>
        <taxon>Bacilli</taxon>
        <taxon>Bacillales</taxon>
        <taxon>Bacillaceae</taxon>
        <taxon>Gracilibacillus</taxon>
    </lineage>
</organism>
<evidence type="ECO:0000256" key="1">
    <source>
        <dbReference type="ARBA" id="ARBA00007118"/>
    </source>
</evidence>
<keyword evidence="11" id="KW-1185">Reference proteome</keyword>
<sequence length="198" mass="22668">MIINNKEDISMNLHQLIKGRRSIAVYQDKEVSQSLIEELLETAIWVPNHKMTEPWRFVFIQGEAKEKLATINRQVAVSKTTSNSDEELKIVSDNAYHKIMNVPFIFFVVNTIHPQEKLREEDYASSSCLIQNFSLLAWEQGLSTFWKTGKLAFCEETAELIGLKEDERVVGQIQVGYPAKNLSPVPRTSAKERITVIE</sequence>
<keyword evidence="6 7" id="KW-0520">NAD</keyword>
<protein>
    <recommendedName>
        <fullName evidence="7">Putative NAD(P)H nitroreductase</fullName>
        <ecNumber evidence="7">1.-.-.-</ecNumber>
    </recommendedName>
</protein>
<dbReference type="InterPro" id="IPR000415">
    <property type="entry name" value="Nitroreductase-like"/>
</dbReference>
<evidence type="ECO:0000313" key="10">
    <source>
        <dbReference type="EMBL" id="MRI64998.1"/>
    </source>
</evidence>
<dbReference type="SUPFAM" id="SSF55469">
    <property type="entry name" value="FMN-dependent nitroreductase-like"/>
    <property type="match status" value="1"/>
</dbReference>
<feature type="binding site" description="in other chain" evidence="8">
    <location>
        <begin position="20"/>
        <end position="22"/>
    </location>
    <ligand>
        <name>FMN</name>
        <dbReference type="ChEBI" id="CHEBI:58210"/>
        <note>ligand shared between dimeric partners</note>
    </ligand>
</feature>
<dbReference type="AlphaFoldDB" id="A0A6N7QSL8"/>
<keyword evidence="2 7" id="KW-0285">Flavoprotein</keyword>
<reference evidence="10 11" key="1">
    <citation type="submission" date="2019-10" db="EMBL/GenBank/DDBJ databases">
        <title>Gracilibacillus salitolerans sp. nov., a moderate halophile isolated from a saline soil in northwest China.</title>
        <authorList>
            <person name="Gan L."/>
        </authorList>
    </citation>
    <scope>NUCLEOTIDE SEQUENCE [LARGE SCALE GENOMIC DNA]</scope>
    <source>
        <strain evidence="10 11">TP2-8</strain>
    </source>
</reference>
<keyword evidence="3 7" id="KW-0288">FMN</keyword>
<accession>A0A6N7QSL8</accession>
<dbReference type="InterPro" id="IPR029479">
    <property type="entry name" value="Nitroreductase"/>
</dbReference>
<dbReference type="EC" id="1.-.-.-" evidence="7"/>
<dbReference type="GO" id="GO:0016491">
    <property type="term" value="F:oxidoreductase activity"/>
    <property type="evidence" value="ECO:0007669"/>
    <property type="project" value="UniProtKB-UniRule"/>
</dbReference>